<dbReference type="Proteomes" id="UP000297258">
    <property type="component" value="Unassembled WGS sequence"/>
</dbReference>
<evidence type="ECO:0000313" key="2">
    <source>
        <dbReference type="EMBL" id="TFW34852.1"/>
    </source>
</evidence>
<keyword evidence="3" id="KW-1185">Reference proteome</keyword>
<dbReference type="InterPro" id="IPR022641">
    <property type="entry name" value="CheR_N"/>
</dbReference>
<dbReference type="EMBL" id="SPUM01000020">
    <property type="protein sequence ID" value="TFW34852.1"/>
    <property type="molecule type" value="Genomic_DNA"/>
</dbReference>
<dbReference type="Gene3D" id="3.40.50.150">
    <property type="entry name" value="Vaccinia Virus protein VP39"/>
    <property type="match status" value="1"/>
</dbReference>
<feature type="domain" description="CheR-type methyltransferase" evidence="1">
    <location>
        <begin position="6"/>
        <end position="252"/>
    </location>
</feature>
<dbReference type="SUPFAM" id="SSF53335">
    <property type="entry name" value="S-adenosyl-L-methionine-dependent methyltransferases"/>
    <property type="match status" value="1"/>
</dbReference>
<dbReference type="AlphaFoldDB" id="A0A4Y9T7X7"/>
<organism evidence="2 3">
    <name type="scientific">Massilia horti</name>
    <dbReference type="NCBI Taxonomy" id="2562153"/>
    <lineage>
        <taxon>Bacteria</taxon>
        <taxon>Pseudomonadati</taxon>
        <taxon>Pseudomonadota</taxon>
        <taxon>Betaproteobacteria</taxon>
        <taxon>Burkholderiales</taxon>
        <taxon>Oxalobacteraceae</taxon>
        <taxon>Telluria group</taxon>
        <taxon>Massilia</taxon>
    </lineage>
</organism>
<dbReference type="InterPro" id="IPR000780">
    <property type="entry name" value="CheR_MeTrfase"/>
</dbReference>
<reference evidence="2 3" key="1">
    <citation type="submission" date="2019-03" db="EMBL/GenBank/DDBJ databases">
        <title>Draft genome of Massilia hortus sp. nov., a novel bacterial species of the Oxalobacteraceae family.</title>
        <authorList>
            <person name="Peta V."/>
            <person name="Raths R."/>
            <person name="Bucking H."/>
        </authorList>
    </citation>
    <scope>NUCLEOTIDE SEQUENCE [LARGE SCALE GENOMIC DNA]</scope>
    <source>
        <strain evidence="2 3">ONC3</strain>
    </source>
</reference>
<dbReference type="InterPro" id="IPR022642">
    <property type="entry name" value="CheR_C"/>
</dbReference>
<proteinExistence type="predicted"/>
<dbReference type="PANTHER" id="PTHR24422:SF8">
    <property type="entry name" value="CHEMOTAXIS PROTEIN"/>
    <property type="match status" value="1"/>
</dbReference>
<sequence>MNAREGLAVELAVEELEIELLLEAVFQRYGFDFRDYERAAVRHKLHAVMAASELATVSTLQERVLHEPGAASRLLRALSVAPSALFDDPEHTRLLRNVLGTSLRASPLPKVWLPECAGIGQAWTLAIVLAEEDLYARTEIHATLANDELVAEMREASLPYDELAALQENYAQSGGNGNLTEYFEVNNGQASLLPRLKSRITWSEYNLVTDASFNEFNAIICRRALLDFGPVLRQRALRLFHDSLARFGVLGLDCELPASDSLAENYQPIFPNLPWYKRIG</sequence>
<name>A0A4Y9T7X7_9BURK</name>
<dbReference type="InterPro" id="IPR029063">
    <property type="entry name" value="SAM-dependent_MTases_sf"/>
</dbReference>
<dbReference type="PANTHER" id="PTHR24422">
    <property type="entry name" value="CHEMOTAXIS PROTEIN METHYLTRANSFERASE"/>
    <property type="match status" value="1"/>
</dbReference>
<dbReference type="SUPFAM" id="SSF47757">
    <property type="entry name" value="Chemotaxis receptor methyltransferase CheR, N-terminal domain"/>
    <property type="match status" value="1"/>
</dbReference>
<accession>A0A4Y9T7X7</accession>
<dbReference type="Pfam" id="PF03705">
    <property type="entry name" value="CheR_N"/>
    <property type="match status" value="1"/>
</dbReference>
<dbReference type="GO" id="GO:0008757">
    <property type="term" value="F:S-adenosylmethionine-dependent methyltransferase activity"/>
    <property type="evidence" value="ECO:0007669"/>
    <property type="project" value="InterPro"/>
</dbReference>
<evidence type="ECO:0000259" key="1">
    <source>
        <dbReference type="PROSITE" id="PS50123"/>
    </source>
</evidence>
<gene>
    <name evidence="2" type="ORF">E4O92_03155</name>
</gene>
<comment type="caution">
    <text evidence="2">The sequence shown here is derived from an EMBL/GenBank/DDBJ whole genome shotgun (WGS) entry which is preliminary data.</text>
</comment>
<dbReference type="Pfam" id="PF01739">
    <property type="entry name" value="CheR"/>
    <property type="match status" value="1"/>
</dbReference>
<dbReference type="InterPro" id="IPR050903">
    <property type="entry name" value="Bact_Chemotaxis_MeTrfase"/>
</dbReference>
<dbReference type="PROSITE" id="PS50123">
    <property type="entry name" value="CHER"/>
    <property type="match status" value="1"/>
</dbReference>
<dbReference type="OrthoDB" id="8704177at2"/>
<protein>
    <submittedName>
        <fullName evidence="2">Chemotaxis protein</fullName>
    </submittedName>
</protein>
<dbReference type="SMART" id="SM00138">
    <property type="entry name" value="MeTrc"/>
    <property type="match status" value="1"/>
</dbReference>
<evidence type="ECO:0000313" key="3">
    <source>
        <dbReference type="Proteomes" id="UP000297258"/>
    </source>
</evidence>